<dbReference type="RefSeq" id="WP_061278148.1">
    <property type="nucleotide sequence ID" value="NZ_CP023526.1"/>
</dbReference>
<reference evidence="2 4" key="2">
    <citation type="submission" date="2018-06" db="EMBL/GenBank/DDBJ databases">
        <authorList>
            <consortium name="Pathogen Informatics"/>
            <person name="Doyle S."/>
        </authorList>
    </citation>
    <scope>NUCLEOTIDE SEQUENCE [LARGE SCALE GENOMIC DNA]</scope>
    <source>
        <strain evidence="2 4">NCTC12120</strain>
    </source>
</reference>
<keyword evidence="1" id="KW-0614">Plasmid</keyword>
<dbReference type="Proteomes" id="UP000251197">
    <property type="component" value="Unassembled WGS sequence"/>
</dbReference>
<evidence type="ECO:0000313" key="3">
    <source>
        <dbReference type="Proteomes" id="UP000217979"/>
    </source>
</evidence>
<proteinExistence type="predicted"/>
<gene>
    <name evidence="1" type="ORF">CO704_25305</name>
    <name evidence="2" type="ORF">NCTC12120_05384</name>
</gene>
<sequence>MDGKEVLNTAFNGEGVLQPPVSFRVTGDITPFIRMMANYDLHASAPAVHGSITQSCCRLLLAKPDLALRHYPGGLVIETKMGTS</sequence>
<evidence type="ECO:0000313" key="4">
    <source>
        <dbReference type="Proteomes" id="UP000251197"/>
    </source>
</evidence>
<accession>A0A291E674</accession>
<evidence type="ECO:0000313" key="2">
    <source>
        <dbReference type="EMBL" id="SQC92192.1"/>
    </source>
</evidence>
<protein>
    <submittedName>
        <fullName evidence="1">Uncharacterized protein</fullName>
    </submittedName>
</protein>
<reference evidence="1 3" key="1">
    <citation type="submission" date="2017-09" db="EMBL/GenBank/DDBJ databases">
        <title>FDA dAtabase for Regulatory Grade micrObial Sequences (FDA-ARGOS): Supporting development and validation of Infectious Disease Dx tests.</title>
        <authorList>
            <person name="Minogue T."/>
            <person name="Wolcott M."/>
            <person name="Wasieloski L."/>
            <person name="Aguilar W."/>
            <person name="Moore D."/>
            <person name="Tallon L."/>
            <person name="Sadzewicz L."/>
            <person name="Ott S."/>
            <person name="Zhao X."/>
            <person name="Nagaraj S."/>
            <person name="Vavikolanu K."/>
            <person name="Aluvathingal J."/>
            <person name="Nadendla S."/>
            <person name="Sichtig H."/>
        </authorList>
    </citation>
    <scope>NUCLEOTIDE SEQUENCE [LARGE SCALE GENOMIC DNA]</scope>
    <source>
        <strain evidence="1 3">FDAARGOS_392</strain>
        <plasmid evidence="3">Plasmid unnamed</plasmid>
        <plasmid evidence="1">unnamed</plasmid>
    </source>
</reference>
<dbReference type="Proteomes" id="UP000217979">
    <property type="component" value="Plasmid unnamed"/>
</dbReference>
<dbReference type="AlphaFoldDB" id="A0A291E674"/>
<organism evidence="1 3">
    <name type="scientific">Cedecea neteri</name>
    <dbReference type="NCBI Taxonomy" id="158822"/>
    <lineage>
        <taxon>Bacteria</taxon>
        <taxon>Pseudomonadati</taxon>
        <taxon>Pseudomonadota</taxon>
        <taxon>Gammaproteobacteria</taxon>
        <taxon>Enterobacterales</taxon>
        <taxon>Enterobacteriaceae</taxon>
        <taxon>Cedecea</taxon>
    </lineage>
</organism>
<dbReference type="EMBL" id="CP023526">
    <property type="protein sequence ID" value="ATF95409.1"/>
    <property type="molecule type" value="Genomic_DNA"/>
</dbReference>
<geneLocation type="plasmid" evidence="1">
    <name>unnamed</name>
</geneLocation>
<name>A0A291E674_9ENTR</name>
<evidence type="ECO:0000313" key="1">
    <source>
        <dbReference type="EMBL" id="ATF95409.1"/>
    </source>
</evidence>
<dbReference type="EMBL" id="UAVU01000009">
    <property type="protein sequence ID" value="SQC92192.1"/>
    <property type="molecule type" value="Genomic_DNA"/>
</dbReference>